<keyword evidence="1" id="KW-0472">Membrane</keyword>
<evidence type="ECO:0000313" key="3">
    <source>
        <dbReference type="EMBL" id="NYI37632.1"/>
    </source>
</evidence>
<proteinExistence type="predicted"/>
<feature type="transmembrane region" description="Helical" evidence="1">
    <location>
        <begin position="82"/>
        <end position="104"/>
    </location>
</feature>
<name>A0A8I0FW03_9ACTN</name>
<dbReference type="EMBL" id="JACBZN010000001">
    <property type="protein sequence ID" value="NYI37632.1"/>
    <property type="molecule type" value="Genomic_DNA"/>
</dbReference>
<organism evidence="2 5">
    <name type="scientific">Aeromicrobium tamlense</name>
    <dbReference type="NCBI Taxonomy" id="375541"/>
    <lineage>
        <taxon>Bacteria</taxon>
        <taxon>Bacillati</taxon>
        <taxon>Actinomycetota</taxon>
        <taxon>Actinomycetes</taxon>
        <taxon>Propionibacteriales</taxon>
        <taxon>Nocardioidaceae</taxon>
        <taxon>Aeromicrobium</taxon>
    </lineage>
</organism>
<evidence type="ECO:0008006" key="6">
    <source>
        <dbReference type="Google" id="ProtNLM"/>
    </source>
</evidence>
<keyword evidence="1" id="KW-0812">Transmembrane</keyword>
<evidence type="ECO:0000313" key="4">
    <source>
        <dbReference type="Proteomes" id="UP000587211"/>
    </source>
</evidence>
<evidence type="ECO:0000256" key="1">
    <source>
        <dbReference type="SAM" id="Phobius"/>
    </source>
</evidence>
<dbReference type="EMBL" id="JACWMT010000003">
    <property type="protein sequence ID" value="MBD1271622.1"/>
    <property type="molecule type" value="Genomic_DNA"/>
</dbReference>
<reference evidence="2" key="2">
    <citation type="submission" date="2020-09" db="EMBL/GenBank/DDBJ databases">
        <title>Novel species in genus Aeromicrobium.</title>
        <authorList>
            <person name="Zhang G."/>
        </authorList>
    </citation>
    <scope>NUCLEOTIDE SEQUENCE</scope>
    <source>
        <strain evidence="2">SSW1-57</strain>
    </source>
</reference>
<evidence type="ECO:0000313" key="2">
    <source>
        <dbReference type="EMBL" id="MBD1271622.1"/>
    </source>
</evidence>
<dbReference type="Proteomes" id="UP000587211">
    <property type="component" value="Unassembled WGS sequence"/>
</dbReference>
<gene>
    <name evidence="3" type="ORF">BJ975_001007</name>
    <name evidence="2" type="ORF">IDH50_15365</name>
</gene>
<sequence>MTRTTKVLLAVVASGAPAAFAWWAFARPSQWLATERGLVLTEGNAAGTFQVVAVFTIIGIVLGVVSGVVVHRVTRAVRWEIVLGLTAASTAAALLCWRLGIWLGPGPLEDVTGLKAGEQVSAPLAVDALVPFLVWPLVSVLSYTLSLYLSTDGTEDDEEIDDVSARSER</sequence>
<reference evidence="3 4" key="1">
    <citation type="submission" date="2020-07" db="EMBL/GenBank/DDBJ databases">
        <title>Sequencing the genomes of 1000 actinobacteria strains.</title>
        <authorList>
            <person name="Klenk H.-P."/>
        </authorList>
    </citation>
    <scope>NUCLEOTIDE SEQUENCE [LARGE SCALE GENOMIC DNA]</scope>
    <source>
        <strain evidence="3 4">DSM 19087</strain>
    </source>
</reference>
<keyword evidence="1" id="KW-1133">Transmembrane helix</keyword>
<dbReference type="Proteomes" id="UP000659061">
    <property type="component" value="Unassembled WGS sequence"/>
</dbReference>
<dbReference type="RefSeq" id="WP_179424122.1">
    <property type="nucleotide sequence ID" value="NZ_BAAAMP010000003.1"/>
</dbReference>
<feature type="transmembrane region" description="Helical" evidence="1">
    <location>
        <begin position="50"/>
        <end position="70"/>
    </location>
</feature>
<comment type="caution">
    <text evidence="2">The sequence shown here is derived from an EMBL/GenBank/DDBJ whole genome shotgun (WGS) entry which is preliminary data.</text>
</comment>
<feature type="transmembrane region" description="Helical" evidence="1">
    <location>
        <begin position="124"/>
        <end position="145"/>
    </location>
</feature>
<dbReference type="AlphaFoldDB" id="A0A8I0FW03"/>
<accession>A0A8I0FW03</accession>
<protein>
    <recommendedName>
        <fullName evidence="6">DUF2567 domain-containing protein</fullName>
    </recommendedName>
</protein>
<evidence type="ECO:0000313" key="5">
    <source>
        <dbReference type="Proteomes" id="UP000659061"/>
    </source>
</evidence>
<keyword evidence="4" id="KW-1185">Reference proteome</keyword>